<accession>A0AAD3CKG3</accession>
<comment type="caution">
    <text evidence="1">The sequence shown here is derived from an EMBL/GenBank/DDBJ whole genome shotgun (WGS) entry which is preliminary data.</text>
</comment>
<dbReference type="AlphaFoldDB" id="A0AAD3CKG3"/>
<dbReference type="PANTHER" id="PTHR34407">
    <property type="entry name" value="EXPRESSED PROTEIN"/>
    <property type="match status" value="1"/>
</dbReference>
<organism evidence="1 2">
    <name type="scientific">Chaetoceros tenuissimus</name>
    <dbReference type="NCBI Taxonomy" id="426638"/>
    <lineage>
        <taxon>Eukaryota</taxon>
        <taxon>Sar</taxon>
        <taxon>Stramenopiles</taxon>
        <taxon>Ochrophyta</taxon>
        <taxon>Bacillariophyta</taxon>
        <taxon>Coscinodiscophyceae</taxon>
        <taxon>Chaetocerotophycidae</taxon>
        <taxon>Chaetocerotales</taxon>
        <taxon>Chaetocerotaceae</taxon>
        <taxon>Chaetoceros</taxon>
    </lineage>
</organism>
<evidence type="ECO:0000313" key="1">
    <source>
        <dbReference type="EMBL" id="GFH46409.1"/>
    </source>
</evidence>
<protein>
    <submittedName>
        <fullName evidence="1">Uncharacterized protein</fullName>
    </submittedName>
</protein>
<sequence length="425" mass="48236">MEEKWGTDSVEVLNIAAGGYNEDAWLSSIDVIAGYTPVDIILMESVVNDRGIYRTQEWDAKRVAETSDVLLNILMRLPGEPSVMSVELFTVSSKEKDDAKTACPGRVQFVNDPVLDFEQCYYCEFMWMPQTWRDAARKKNSVARVSYRDAVWPVQSHPPNNLCQYWHGRWHPEVRTHSLVASTVVFHFSIVLEKQQELLALNQDENSVISLPNIELPDNVCLEPNTSMHTMQGNPFDPMDLLNDGSSCWIFRSDSKDKYGWICEFGMDGTTFGLNEEQTESSRELLMGRNPDDYLTLQQEIQLGNDGKLIVTRLRSWDSRMAKADVWLSTKTGENVFEGDPVWTIDSHSKYTTSSGNVSIAVPWFTNVREHAFKATTGLSWEDVAARKETSIIFNIKLKTNTSQSSKEDSEHGIDKFKLLGITTC</sequence>
<gene>
    <name evidence="1" type="ORF">CTEN210_02883</name>
</gene>
<name>A0AAD3CKG3_9STRA</name>
<dbReference type="Proteomes" id="UP001054902">
    <property type="component" value="Unassembled WGS sequence"/>
</dbReference>
<dbReference type="EMBL" id="BLLK01000022">
    <property type="protein sequence ID" value="GFH46409.1"/>
    <property type="molecule type" value="Genomic_DNA"/>
</dbReference>
<proteinExistence type="predicted"/>
<keyword evidence="2" id="KW-1185">Reference proteome</keyword>
<evidence type="ECO:0000313" key="2">
    <source>
        <dbReference type="Proteomes" id="UP001054902"/>
    </source>
</evidence>
<reference evidence="1 2" key="1">
    <citation type="journal article" date="2021" name="Sci. Rep.">
        <title>The genome of the diatom Chaetoceros tenuissimus carries an ancient integrated fragment of an extant virus.</title>
        <authorList>
            <person name="Hongo Y."/>
            <person name="Kimura K."/>
            <person name="Takaki Y."/>
            <person name="Yoshida Y."/>
            <person name="Baba S."/>
            <person name="Kobayashi G."/>
            <person name="Nagasaki K."/>
            <person name="Hano T."/>
            <person name="Tomaru Y."/>
        </authorList>
    </citation>
    <scope>NUCLEOTIDE SEQUENCE [LARGE SCALE GENOMIC DNA]</scope>
    <source>
        <strain evidence="1 2">NIES-3715</strain>
    </source>
</reference>
<dbReference type="PANTHER" id="PTHR34407:SF1">
    <property type="entry name" value="SGNH HYDROLASE-TYPE ESTERASE DOMAIN-CONTAINING PROTEIN"/>
    <property type="match status" value="1"/>
</dbReference>